<name>A0A8D1FT80_PIG</name>
<evidence type="ECO:0000313" key="2">
    <source>
        <dbReference type="Proteomes" id="UP000694722"/>
    </source>
</evidence>
<organism evidence="1 2">
    <name type="scientific">Sus scrofa</name>
    <name type="common">Pig</name>
    <dbReference type="NCBI Taxonomy" id="9823"/>
    <lineage>
        <taxon>Eukaryota</taxon>
        <taxon>Metazoa</taxon>
        <taxon>Chordata</taxon>
        <taxon>Craniata</taxon>
        <taxon>Vertebrata</taxon>
        <taxon>Euteleostomi</taxon>
        <taxon>Mammalia</taxon>
        <taxon>Eutheria</taxon>
        <taxon>Laurasiatheria</taxon>
        <taxon>Artiodactyla</taxon>
        <taxon>Suina</taxon>
        <taxon>Suidae</taxon>
        <taxon>Sus</taxon>
    </lineage>
</organism>
<sequence>MLLRWKNDYLKMAILPKAIYRFNTIPIKLPITFFTELEQTIQKFIWKHKRPRIAKGILRNKNQAGGITLQDVRQYYKATVIKTVWYSYQNRHTDQWNRIENPEINPDIYGQLIFDKGGKNIKWEKDSLFSKYCWEIWTAACKSMKLEHTLTPCTKINSKWLKDLNIRQDTIKLPEENIGKTFEDINLANIF</sequence>
<accession>A0A8D1FT80</accession>
<dbReference type="PANTHER" id="PTHR19446">
    <property type="entry name" value="REVERSE TRANSCRIPTASES"/>
    <property type="match status" value="1"/>
</dbReference>
<dbReference type="AlphaFoldDB" id="A0A8D1FT80"/>
<dbReference type="Proteomes" id="UP000694722">
    <property type="component" value="Unplaced"/>
</dbReference>
<dbReference type="Ensembl" id="ENSSSCT00040093055.1">
    <property type="protein sequence ID" value="ENSSSCP00040041116.1"/>
    <property type="gene ID" value="ENSSSCG00040068003.1"/>
</dbReference>
<evidence type="ECO:0008006" key="3">
    <source>
        <dbReference type="Google" id="ProtNLM"/>
    </source>
</evidence>
<evidence type="ECO:0000313" key="1">
    <source>
        <dbReference type="Ensembl" id="ENSSSCP00040041116.1"/>
    </source>
</evidence>
<proteinExistence type="predicted"/>
<protein>
    <recommendedName>
        <fullName evidence="3">Reverse transcriptase domain-containing protein</fullName>
    </recommendedName>
</protein>
<reference evidence="1" key="1">
    <citation type="submission" date="2025-08" db="UniProtKB">
        <authorList>
            <consortium name="Ensembl"/>
        </authorList>
    </citation>
    <scope>IDENTIFICATION</scope>
</reference>